<dbReference type="PANTHER" id="PTHR42905:SF2">
    <property type="entry name" value="PHOSPHOENOLPYRUVATE CARBOXYLASE FAMILY PROTEIN"/>
    <property type="match status" value="1"/>
</dbReference>
<dbReference type="Proteomes" id="UP000041254">
    <property type="component" value="Unassembled WGS sequence"/>
</dbReference>
<organism evidence="1 2">
    <name type="scientific">Vitrella brassicaformis (strain CCMP3155)</name>
    <dbReference type="NCBI Taxonomy" id="1169540"/>
    <lineage>
        <taxon>Eukaryota</taxon>
        <taxon>Sar</taxon>
        <taxon>Alveolata</taxon>
        <taxon>Colpodellida</taxon>
        <taxon>Vitrellaceae</taxon>
        <taxon>Vitrella</taxon>
    </lineage>
</organism>
<dbReference type="SUPFAM" id="SSF51621">
    <property type="entry name" value="Phosphoenolpyruvate/pyruvate domain"/>
    <property type="match status" value="1"/>
</dbReference>
<keyword evidence="2" id="KW-1185">Reference proteome</keyword>
<dbReference type="OrthoDB" id="1923844at2759"/>
<dbReference type="VEuPathDB" id="CryptoDB:Vbra_13771"/>
<dbReference type="Gene3D" id="3.20.20.60">
    <property type="entry name" value="Phosphoenolpyruvate-binding domains"/>
    <property type="match status" value="1"/>
</dbReference>
<reference evidence="1 2" key="1">
    <citation type="submission" date="2014-11" db="EMBL/GenBank/DDBJ databases">
        <authorList>
            <person name="Zhu J."/>
            <person name="Qi W."/>
            <person name="Song R."/>
        </authorList>
    </citation>
    <scope>NUCLEOTIDE SEQUENCE [LARGE SCALE GENOMIC DNA]</scope>
</reference>
<evidence type="ECO:0000313" key="1">
    <source>
        <dbReference type="EMBL" id="CEM02765.1"/>
    </source>
</evidence>
<dbReference type="AlphaFoldDB" id="A0A0G4EXE4"/>
<dbReference type="EMBL" id="CDMY01000335">
    <property type="protein sequence ID" value="CEM02765.1"/>
    <property type="molecule type" value="Genomic_DNA"/>
</dbReference>
<accession>A0A0G4EXE4</accession>
<dbReference type="InParanoid" id="A0A0G4EXE4"/>
<gene>
    <name evidence="1" type="ORF">Vbra_13771</name>
</gene>
<sequence length="99" mass="10390">MLAYSEMLDGCQAITEAVTSVSLMATPDMDGAGGTHEVRLHCRQGGHPTEDACVRVKAAIDARSEGADICSLARTDARASLGLDEAIRRCQAVHAMNGC</sequence>
<dbReference type="GO" id="GO:0003824">
    <property type="term" value="F:catalytic activity"/>
    <property type="evidence" value="ECO:0007669"/>
    <property type="project" value="InterPro"/>
</dbReference>
<dbReference type="InterPro" id="IPR015813">
    <property type="entry name" value="Pyrv/PenolPyrv_kinase-like_dom"/>
</dbReference>
<name>A0A0G4EXE4_VITBC</name>
<proteinExistence type="predicted"/>
<dbReference type="PANTHER" id="PTHR42905">
    <property type="entry name" value="PHOSPHOENOLPYRUVATE CARBOXYLASE"/>
    <property type="match status" value="1"/>
</dbReference>
<dbReference type="InterPro" id="IPR040442">
    <property type="entry name" value="Pyrv_kinase-like_dom_sf"/>
</dbReference>
<protein>
    <submittedName>
        <fullName evidence="1">Uncharacterized protein</fullName>
    </submittedName>
</protein>
<evidence type="ECO:0000313" key="2">
    <source>
        <dbReference type="Proteomes" id="UP000041254"/>
    </source>
</evidence>